<proteinExistence type="predicted"/>
<dbReference type="Proteomes" id="UP000031668">
    <property type="component" value="Unassembled WGS sequence"/>
</dbReference>
<sequence>MQSQEDAIENPNPQIQCILLRPWKHSDLDINEKNFFSNIFCEFKNQQFSVIGMAQQNRKIYSHISCIGVAPLDHDMKLANLVWFNFAAKIFDMNVKYRLELQG</sequence>
<evidence type="ECO:0000313" key="1">
    <source>
        <dbReference type="EMBL" id="KII73308.1"/>
    </source>
</evidence>
<gene>
    <name evidence="1" type="ORF">RF11_10837</name>
</gene>
<reference evidence="1 2" key="1">
    <citation type="journal article" date="2014" name="Genome Biol. Evol.">
        <title>The genome of the myxosporean Thelohanellus kitauei shows adaptations to nutrient acquisition within its fish host.</title>
        <authorList>
            <person name="Yang Y."/>
            <person name="Xiong J."/>
            <person name="Zhou Z."/>
            <person name="Huo F."/>
            <person name="Miao W."/>
            <person name="Ran C."/>
            <person name="Liu Y."/>
            <person name="Zhang J."/>
            <person name="Feng J."/>
            <person name="Wang M."/>
            <person name="Wang M."/>
            <person name="Wang L."/>
            <person name="Yao B."/>
        </authorList>
    </citation>
    <scope>NUCLEOTIDE SEQUENCE [LARGE SCALE GENOMIC DNA]</scope>
    <source>
        <strain evidence="1">Wuqing</strain>
    </source>
</reference>
<name>A0A0C2JV60_THEKT</name>
<keyword evidence="2" id="KW-1185">Reference proteome</keyword>
<comment type="caution">
    <text evidence="1">The sequence shown here is derived from an EMBL/GenBank/DDBJ whole genome shotgun (WGS) entry which is preliminary data.</text>
</comment>
<protein>
    <submittedName>
        <fullName evidence="1">Uncharacterized protein</fullName>
    </submittedName>
</protein>
<organism evidence="1 2">
    <name type="scientific">Thelohanellus kitauei</name>
    <name type="common">Myxosporean</name>
    <dbReference type="NCBI Taxonomy" id="669202"/>
    <lineage>
        <taxon>Eukaryota</taxon>
        <taxon>Metazoa</taxon>
        <taxon>Cnidaria</taxon>
        <taxon>Myxozoa</taxon>
        <taxon>Myxosporea</taxon>
        <taxon>Bivalvulida</taxon>
        <taxon>Platysporina</taxon>
        <taxon>Myxobolidae</taxon>
        <taxon>Thelohanellus</taxon>
    </lineage>
</organism>
<accession>A0A0C2JV60</accession>
<dbReference type="AlphaFoldDB" id="A0A0C2JV60"/>
<evidence type="ECO:0000313" key="2">
    <source>
        <dbReference type="Proteomes" id="UP000031668"/>
    </source>
</evidence>
<dbReference type="EMBL" id="JWZT01000895">
    <property type="protein sequence ID" value="KII73308.1"/>
    <property type="molecule type" value="Genomic_DNA"/>
</dbReference>